<dbReference type="SUPFAM" id="SSF52172">
    <property type="entry name" value="CheY-like"/>
    <property type="match status" value="2"/>
</dbReference>
<reference evidence="14" key="2">
    <citation type="journal article" date="2021" name="Microbiome">
        <title>Successional dynamics and alternative stable states in a saline activated sludge microbial community over 9 years.</title>
        <authorList>
            <person name="Wang Y."/>
            <person name="Ye J."/>
            <person name="Ju F."/>
            <person name="Liu L."/>
            <person name="Boyd J.A."/>
            <person name="Deng Y."/>
            <person name="Parks D.H."/>
            <person name="Jiang X."/>
            <person name="Yin X."/>
            <person name="Woodcroft B.J."/>
            <person name="Tyson G.W."/>
            <person name="Hugenholtz P."/>
            <person name="Polz M.F."/>
            <person name="Zhang T."/>
        </authorList>
    </citation>
    <scope>NUCLEOTIDE SEQUENCE</scope>
    <source>
        <strain evidence="14">HKST-UBA02</strain>
    </source>
</reference>
<dbReference type="InterPro" id="IPR036890">
    <property type="entry name" value="HATPase_C_sf"/>
</dbReference>
<evidence type="ECO:0000256" key="3">
    <source>
        <dbReference type="ARBA" id="ARBA00022553"/>
    </source>
</evidence>
<dbReference type="Gene3D" id="3.30.565.10">
    <property type="entry name" value="Histidine kinase-like ATPase, C-terminal domain"/>
    <property type="match status" value="1"/>
</dbReference>
<dbReference type="PROSITE" id="PS50109">
    <property type="entry name" value="HIS_KIN"/>
    <property type="match status" value="1"/>
</dbReference>
<dbReference type="GO" id="GO:0000155">
    <property type="term" value="F:phosphorelay sensor kinase activity"/>
    <property type="evidence" value="ECO:0007669"/>
    <property type="project" value="InterPro"/>
</dbReference>
<feature type="non-terminal residue" evidence="14">
    <location>
        <position position="1"/>
    </location>
</feature>
<comment type="subunit">
    <text evidence="9">At low DSF concentrations, interacts with RpfF.</text>
</comment>
<keyword evidence="4" id="KW-0808">Transferase</keyword>
<keyword evidence="6" id="KW-0418">Kinase</keyword>
<dbReference type="SMART" id="SM00388">
    <property type="entry name" value="HisKA"/>
    <property type="match status" value="1"/>
</dbReference>
<dbReference type="Gene3D" id="3.40.50.2300">
    <property type="match status" value="2"/>
</dbReference>
<evidence type="ECO:0000256" key="1">
    <source>
        <dbReference type="ARBA" id="ARBA00000085"/>
    </source>
</evidence>
<evidence type="ECO:0000313" key="15">
    <source>
        <dbReference type="Proteomes" id="UP000739538"/>
    </source>
</evidence>
<sequence>QEAEQASKAKSEFLAMMSHEIRTPMNGIVGMTSLLLESSLNPDQRDSAELIRQSAEALLAIINDILDVSKIEAGKLRLDPIPFNLEQAIEDAVSLLIPRVHEQEIELALDYPVDLPRGFVGDPDRIRQLVLNLAGNAVKFTSEGHVLVSVEVDPPRGGSVDVRILVEDTGCGITEDALPHLFDSFTQADISTTRKFGGTGLGLAISSKLANLMDGRIAVESEVGRGSKFTVHLSLGQIVEETDAGANHSFFARGKGERLLLVTSHPVLQSVISRQMTAAGYEVESISSPELAMERVLAGASGRMAPVEVLLLDHEHQSTRARDEESADVVVVASRVCDELPTLPVIVFTTDTYVRPCPVVLELMLKPVRIAKLLTVTRLLIDSAAAFRATRLSCTNGGEPICGDACRFHGENAACQLAWKPTPLPKTDMEEKERVARTLKALPEASRIRVLVAEDNLVNQKVARRMLESLGCGVEVVSDGREAITRTGQTGFDLILMDCRMPEVDGYTATAAIRKREGSRRHTPIVALTANAMAGDREFCIAAGMDDYLSKPIRPEELAIVLDRWIPANRKSA</sequence>
<dbReference type="SUPFAM" id="SSF47384">
    <property type="entry name" value="Homodimeric domain of signal transducing histidine kinase"/>
    <property type="match status" value="1"/>
</dbReference>
<feature type="modified residue" description="4-aspartylphosphate" evidence="11">
    <location>
        <position position="498"/>
    </location>
</feature>
<dbReference type="FunFam" id="3.30.565.10:FF:000010">
    <property type="entry name" value="Sensor histidine kinase RcsC"/>
    <property type="match status" value="1"/>
</dbReference>
<comment type="catalytic activity">
    <reaction evidence="1">
        <text>ATP + protein L-histidine = ADP + protein N-phospho-L-histidine.</text>
        <dbReference type="EC" id="2.7.13.3"/>
    </reaction>
</comment>
<dbReference type="InterPro" id="IPR011006">
    <property type="entry name" value="CheY-like_superfamily"/>
</dbReference>
<dbReference type="InterPro" id="IPR004358">
    <property type="entry name" value="Sig_transdc_His_kin-like_C"/>
</dbReference>
<dbReference type="Pfam" id="PF00072">
    <property type="entry name" value="Response_reg"/>
    <property type="match status" value="1"/>
</dbReference>
<evidence type="ECO:0000256" key="2">
    <source>
        <dbReference type="ARBA" id="ARBA00012438"/>
    </source>
</evidence>
<dbReference type="InterPro" id="IPR036097">
    <property type="entry name" value="HisK_dim/P_sf"/>
</dbReference>
<evidence type="ECO:0000259" key="12">
    <source>
        <dbReference type="PROSITE" id="PS50109"/>
    </source>
</evidence>
<dbReference type="SMART" id="SM00387">
    <property type="entry name" value="HATPase_c"/>
    <property type="match status" value="1"/>
</dbReference>
<dbReference type="Gene3D" id="1.10.287.130">
    <property type="match status" value="1"/>
</dbReference>
<feature type="modified residue" description="4-aspartylphosphate" evidence="11">
    <location>
        <position position="313"/>
    </location>
</feature>
<dbReference type="CDD" id="cd16922">
    <property type="entry name" value="HATPase_EvgS-ArcB-TorS-like"/>
    <property type="match status" value="1"/>
</dbReference>
<gene>
    <name evidence="14" type="ORF">KDA27_04165</name>
</gene>
<evidence type="ECO:0000256" key="11">
    <source>
        <dbReference type="PROSITE-ProRule" id="PRU00169"/>
    </source>
</evidence>
<dbReference type="AlphaFoldDB" id="A0A956N940"/>
<dbReference type="PRINTS" id="PR00344">
    <property type="entry name" value="BCTRLSENSOR"/>
</dbReference>
<evidence type="ECO:0000256" key="4">
    <source>
        <dbReference type="ARBA" id="ARBA00022679"/>
    </source>
</evidence>
<evidence type="ECO:0000256" key="5">
    <source>
        <dbReference type="ARBA" id="ARBA00022741"/>
    </source>
</evidence>
<dbReference type="CDD" id="cd00082">
    <property type="entry name" value="HisKA"/>
    <property type="match status" value="1"/>
</dbReference>
<dbReference type="EC" id="2.7.13.3" evidence="2"/>
<dbReference type="EMBL" id="JAGQHS010000013">
    <property type="protein sequence ID" value="MCA9754975.1"/>
    <property type="molecule type" value="Genomic_DNA"/>
</dbReference>
<name>A0A956N940_UNCEI</name>
<feature type="domain" description="Response regulatory" evidence="13">
    <location>
        <begin position="449"/>
        <end position="566"/>
    </location>
</feature>
<dbReference type="PANTHER" id="PTHR45339:SF3">
    <property type="entry name" value="HISTIDINE KINASE"/>
    <property type="match status" value="1"/>
</dbReference>
<dbReference type="CDD" id="cd17546">
    <property type="entry name" value="REC_hyHK_CKI1_RcsC-like"/>
    <property type="match status" value="1"/>
</dbReference>
<evidence type="ECO:0000256" key="7">
    <source>
        <dbReference type="ARBA" id="ARBA00022840"/>
    </source>
</evidence>
<dbReference type="Pfam" id="PF02518">
    <property type="entry name" value="HATPase_c"/>
    <property type="match status" value="1"/>
</dbReference>
<dbReference type="InterPro" id="IPR003594">
    <property type="entry name" value="HATPase_dom"/>
</dbReference>
<dbReference type="Proteomes" id="UP000739538">
    <property type="component" value="Unassembled WGS sequence"/>
</dbReference>
<proteinExistence type="predicted"/>
<accession>A0A956N940</accession>
<evidence type="ECO:0000256" key="6">
    <source>
        <dbReference type="ARBA" id="ARBA00022777"/>
    </source>
</evidence>
<feature type="domain" description="Response regulatory" evidence="13">
    <location>
        <begin position="258"/>
        <end position="381"/>
    </location>
</feature>
<keyword evidence="7" id="KW-0067">ATP-binding</keyword>
<comment type="caution">
    <text evidence="14">The sequence shown here is derived from an EMBL/GenBank/DDBJ whole genome shotgun (WGS) entry which is preliminary data.</text>
</comment>
<evidence type="ECO:0000259" key="13">
    <source>
        <dbReference type="PROSITE" id="PS50110"/>
    </source>
</evidence>
<evidence type="ECO:0000256" key="10">
    <source>
        <dbReference type="ARBA" id="ARBA00068150"/>
    </source>
</evidence>
<evidence type="ECO:0000256" key="8">
    <source>
        <dbReference type="ARBA" id="ARBA00023012"/>
    </source>
</evidence>
<reference evidence="14" key="1">
    <citation type="submission" date="2020-04" db="EMBL/GenBank/DDBJ databases">
        <authorList>
            <person name="Zhang T."/>
        </authorList>
    </citation>
    <scope>NUCLEOTIDE SEQUENCE</scope>
    <source>
        <strain evidence="14">HKST-UBA02</strain>
    </source>
</reference>
<dbReference type="InterPro" id="IPR005467">
    <property type="entry name" value="His_kinase_dom"/>
</dbReference>
<dbReference type="PANTHER" id="PTHR45339">
    <property type="entry name" value="HYBRID SIGNAL TRANSDUCTION HISTIDINE KINASE J"/>
    <property type="match status" value="1"/>
</dbReference>
<dbReference type="PROSITE" id="PS50110">
    <property type="entry name" value="RESPONSE_REGULATORY"/>
    <property type="match status" value="2"/>
</dbReference>
<dbReference type="FunFam" id="1.10.287.130:FF:000002">
    <property type="entry name" value="Two-component osmosensing histidine kinase"/>
    <property type="match status" value="1"/>
</dbReference>
<dbReference type="InterPro" id="IPR003661">
    <property type="entry name" value="HisK_dim/P_dom"/>
</dbReference>
<keyword evidence="3 11" id="KW-0597">Phosphoprotein</keyword>
<organism evidence="14 15">
    <name type="scientific">Eiseniibacteriota bacterium</name>
    <dbReference type="NCBI Taxonomy" id="2212470"/>
    <lineage>
        <taxon>Bacteria</taxon>
        <taxon>Candidatus Eiseniibacteriota</taxon>
    </lineage>
</organism>
<dbReference type="InterPro" id="IPR001789">
    <property type="entry name" value="Sig_transdc_resp-reg_receiver"/>
</dbReference>
<dbReference type="SMART" id="SM00448">
    <property type="entry name" value="REC"/>
    <property type="match status" value="1"/>
</dbReference>
<evidence type="ECO:0000256" key="9">
    <source>
        <dbReference type="ARBA" id="ARBA00064003"/>
    </source>
</evidence>
<dbReference type="SUPFAM" id="SSF55874">
    <property type="entry name" value="ATPase domain of HSP90 chaperone/DNA topoisomerase II/histidine kinase"/>
    <property type="match status" value="1"/>
</dbReference>
<keyword evidence="8" id="KW-0902">Two-component regulatory system</keyword>
<dbReference type="GO" id="GO:0005524">
    <property type="term" value="F:ATP binding"/>
    <property type="evidence" value="ECO:0007669"/>
    <property type="project" value="UniProtKB-KW"/>
</dbReference>
<dbReference type="Pfam" id="PF00512">
    <property type="entry name" value="HisKA"/>
    <property type="match status" value="1"/>
</dbReference>
<protein>
    <recommendedName>
        <fullName evidence="10">Sensory/regulatory protein RpfC</fullName>
        <ecNumber evidence="2">2.7.13.3</ecNumber>
    </recommendedName>
</protein>
<keyword evidence="5" id="KW-0547">Nucleotide-binding</keyword>
<evidence type="ECO:0000313" key="14">
    <source>
        <dbReference type="EMBL" id="MCA9754975.1"/>
    </source>
</evidence>
<feature type="domain" description="Histidine kinase" evidence="12">
    <location>
        <begin position="16"/>
        <end position="237"/>
    </location>
</feature>